<dbReference type="Gene3D" id="3.40.91.30">
    <property type="match status" value="1"/>
</dbReference>
<dbReference type="PANTHER" id="PTHR47396:SF1">
    <property type="entry name" value="ATP-DEPENDENT HELICASE IRC3-RELATED"/>
    <property type="match status" value="1"/>
</dbReference>
<name>A0A2H5XFQ2_9BACT</name>
<evidence type="ECO:0000313" key="2">
    <source>
        <dbReference type="EMBL" id="GBC99977.1"/>
    </source>
</evidence>
<feature type="domain" description="Helicase/UvrB N-terminal" evidence="1">
    <location>
        <begin position="99"/>
        <end position="286"/>
    </location>
</feature>
<dbReference type="Proteomes" id="UP000236173">
    <property type="component" value="Unassembled WGS sequence"/>
</dbReference>
<dbReference type="AlphaFoldDB" id="A0A2H5XFQ2"/>
<accession>A0A2H5XFQ2</accession>
<sequence>MLVDNPIINSPFHEPSRYWDYRNGQPMLVEGRRPSGYYLRARTRGNQMSLLEEEFVPLELVNTIRERVKSWRERGYPGVTPITRQLLNHWNNPERERKLFFCQREAAETLIWLIEASPAEKQGIVIPKDNGLTRYACKMATGSGKTVVMGMVIAWQVLNKLANPQDGRFSDAVLIVCPNLTIRERLQVLLPWKLNNYYEKFDLIPRGMLERLQQGRFQITNWHLFQPRDDSRSRSVVQRGAESNAAFCRRVLKELGNKRNILVINDEAHHAYRPAPLPEEVRKALSAEDIADREEATVWVSGLDKINAERGINFCADFSATPFYIKGSGYEEGAPFPWIVSDFGLVDAIESGIVKIPRVPVDDNTGALIPKYFRLWEHINKQLPPSERQTARRRAKPESVLREAQGALAMLASEWKKTFEEFQKANSPVPPVLIVVCDNTDLAKLVHEHIASGKVLAELENKEGQEVTFRIDTKLLAEAESAVEGETKQEAAERLRKVVDTIGKTEWEGEGDPPGKNIRCVVSVGMLNEGWDAQNVTQILGLRAFTSQLLCEQVIGRGLRRMNYDDFSEPEYVDVYGVPFEVIPVKRKPIGRTEVQKVSTLVRALPERKHLEITFPRVEGYVFDVRQRIRVNLQDVPYLVIDPTQEPTEITAKPAVGYRIGRPDRLGPGPEAVHDRNPFHREKRLQATVYEIAAELTHRLKDKREDWSARHILFPQVLNIVWRYIEERVIAKDENTPLEEIALLKYKQRIIERLTEAIEPDTESGEPPILPVIERFRPIGSTSEVLFRTTRPTVGTTKSHISHVVLDAPKWEHSVAYQLERMPEVIAYARNDHLDFTIPYEWQGVRHEYRPDYLVRLRCHDDSELKVILEVKGFETEQDRQKEIAAQRWVRAVNYHGEFGRWEFVVCRKPQELPSLLRKLAQSR</sequence>
<dbReference type="EMBL" id="BEHT01000045">
    <property type="protein sequence ID" value="GBC99977.1"/>
    <property type="molecule type" value="Genomic_DNA"/>
</dbReference>
<evidence type="ECO:0000259" key="1">
    <source>
        <dbReference type="Pfam" id="PF04851"/>
    </source>
</evidence>
<dbReference type="GO" id="GO:0005524">
    <property type="term" value="F:ATP binding"/>
    <property type="evidence" value="ECO:0007669"/>
    <property type="project" value="InterPro"/>
</dbReference>
<proteinExistence type="predicted"/>
<protein>
    <recommendedName>
        <fullName evidence="1">Helicase/UvrB N-terminal domain-containing protein</fullName>
    </recommendedName>
</protein>
<dbReference type="GO" id="GO:0005829">
    <property type="term" value="C:cytosol"/>
    <property type="evidence" value="ECO:0007669"/>
    <property type="project" value="TreeGrafter"/>
</dbReference>
<gene>
    <name evidence="2" type="ORF">HRbin17_02510</name>
</gene>
<dbReference type="Gene3D" id="3.40.50.300">
    <property type="entry name" value="P-loop containing nucleotide triphosphate hydrolases"/>
    <property type="match status" value="2"/>
</dbReference>
<dbReference type="SUPFAM" id="SSF52540">
    <property type="entry name" value="P-loop containing nucleoside triphosphate hydrolases"/>
    <property type="match status" value="2"/>
</dbReference>
<evidence type="ECO:0000313" key="3">
    <source>
        <dbReference type="Proteomes" id="UP000236173"/>
    </source>
</evidence>
<dbReference type="InterPro" id="IPR027417">
    <property type="entry name" value="P-loop_NTPase"/>
</dbReference>
<dbReference type="InterPro" id="IPR050742">
    <property type="entry name" value="Helicase_Restrict-Modif_Enz"/>
</dbReference>
<dbReference type="PANTHER" id="PTHR47396">
    <property type="entry name" value="TYPE I RESTRICTION ENZYME ECOKI R PROTEIN"/>
    <property type="match status" value="1"/>
</dbReference>
<dbReference type="InterPro" id="IPR006935">
    <property type="entry name" value="Helicase/UvrB_N"/>
</dbReference>
<dbReference type="GO" id="GO:0003677">
    <property type="term" value="F:DNA binding"/>
    <property type="evidence" value="ECO:0007669"/>
    <property type="project" value="InterPro"/>
</dbReference>
<reference evidence="3" key="1">
    <citation type="submission" date="2017-09" db="EMBL/GenBank/DDBJ databases">
        <title>Metaegenomics of thermophilic ammonia-oxidizing enrichment culture.</title>
        <authorList>
            <person name="Kato S."/>
            <person name="Suzuki K."/>
        </authorList>
    </citation>
    <scope>NUCLEOTIDE SEQUENCE [LARGE SCALE GENOMIC DNA]</scope>
</reference>
<dbReference type="GO" id="GO:0016787">
    <property type="term" value="F:hydrolase activity"/>
    <property type="evidence" value="ECO:0007669"/>
    <property type="project" value="InterPro"/>
</dbReference>
<comment type="caution">
    <text evidence="2">The sequence shown here is derived from an EMBL/GenBank/DDBJ whole genome shotgun (WGS) entry which is preliminary data.</text>
</comment>
<dbReference type="NCBIfam" id="NF046055">
    <property type="entry name" value="restr_BPTD_3080"/>
    <property type="match status" value="1"/>
</dbReference>
<dbReference type="Pfam" id="PF04851">
    <property type="entry name" value="ResIII"/>
    <property type="match status" value="1"/>
</dbReference>
<organism evidence="2 3">
    <name type="scientific">Candidatus Fervidibacter japonicus</name>
    <dbReference type="NCBI Taxonomy" id="2035412"/>
    <lineage>
        <taxon>Bacteria</taxon>
        <taxon>Candidatus Fervidibacterota</taxon>
        <taxon>Candidatus Fervidibacter</taxon>
    </lineage>
</organism>